<sequence length="62" mass="6440">MEQYRQLRAAAARRVTAADAPAPVRVEGTAPSDAGTPGFDAGATGRMTPAEAVVQALAPYRR</sequence>
<reference evidence="2 3" key="1">
    <citation type="submission" date="2024-03" db="EMBL/GenBank/DDBJ databases">
        <title>Draft genome sequence of Pseudonocardia nematodicida JCM 31783.</title>
        <authorList>
            <person name="Butdee W."/>
            <person name="Duangmal K."/>
        </authorList>
    </citation>
    <scope>NUCLEOTIDE SEQUENCE [LARGE SCALE GENOMIC DNA]</scope>
    <source>
        <strain evidence="2 3">JCM 31783</strain>
    </source>
</reference>
<evidence type="ECO:0000313" key="3">
    <source>
        <dbReference type="Proteomes" id="UP001494902"/>
    </source>
</evidence>
<proteinExistence type="predicted"/>
<dbReference type="RefSeq" id="WP_349297313.1">
    <property type="nucleotide sequence ID" value="NZ_JBEDNQ010000002.1"/>
</dbReference>
<evidence type="ECO:0000256" key="1">
    <source>
        <dbReference type="SAM" id="MobiDB-lite"/>
    </source>
</evidence>
<keyword evidence="3" id="KW-1185">Reference proteome</keyword>
<accession>A0ABV1K8N3</accession>
<organism evidence="2 3">
    <name type="scientific">Pseudonocardia nematodicida</name>
    <dbReference type="NCBI Taxonomy" id="1206997"/>
    <lineage>
        <taxon>Bacteria</taxon>
        <taxon>Bacillati</taxon>
        <taxon>Actinomycetota</taxon>
        <taxon>Actinomycetes</taxon>
        <taxon>Pseudonocardiales</taxon>
        <taxon>Pseudonocardiaceae</taxon>
        <taxon>Pseudonocardia</taxon>
    </lineage>
</organism>
<comment type="caution">
    <text evidence="2">The sequence shown here is derived from an EMBL/GenBank/DDBJ whole genome shotgun (WGS) entry which is preliminary data.</text>
</comment>
<feature type="region of interest" description="Disordered" evidence="1">
    <location>
        <begin position="18"/>
        <end position="46"/>
    </location>
</feature>
<dbReference type="InterPro" id="IPR043038">
    <property type="entry name" value="VbhA_sf"/>
</dbReference>
<protein>
    <submittedName>
        <fullName evidence="2">Uncharacterized protein</fullName>
    </submittedName>
</protein>
<name>A0ABV1K8N3_9PSEU</name>
<evidence type="ECO:0000313" key="2">
    <source>
        <dbReference type="EMBL" id="MEQ3550234.1"/>
    </source>
</evidence>
<dbReference type="Proteomes" id="UP001494902">
    <property type="component" value="Unassembled WGS sequence"/>
</dbReference>
<gene>
    <name evidence="2" type="ORF">WIS52_07105</name>
</gene>
<dbReference type="EMBL" id="JBEDNQ010000002">
    <property type="protein sequence ID" value="MEQ3550234.1"/>
    <property type="molecule type" value="Genomic_DNA"/>
</dbReference>
<dbReference type="Gene3D" id="1.10.8.1050">
    <property type="entry name" value="Antitoxin VbhA-like"/>
    <property type="match status" value="1"/>
</dbReference>